<dbReference type="EMBL" id="QSND01000007">
    <property type="protein sequence ID" value="KAA6446914.1"/>
    <property type="molecule type" value="Genomic_DNA"/>
</dbReference>
<feature type="transmembrane region" description="Helical" evidence="1">
    <location>
        <begin position="115"/>
        <end position="133"/>
    </location>
</feature>
<evidence type="ECO:0000313" key="2">
    <source>
        <dbReference type="EMBL" id="KAA6446914.1"/>
    </source>
</evidence>
<evidence type="ECO:0008006" key="4">
    <source>
        <dbReference type="Google" id="ProtNLM"/>
    </source>
</evidence>
<organism evidence="2 3">
    <name type="scientific">Bacillus swezeyi</name>
    <dbReference type="NCBI Taxonomy" id="1925020"/>
    <lineage>
        <taxon>Bacteria</taxon>
        <taxon>Bacillati</taxon>
        <taxon>Bacillota</taxon>
        <taxon>Bacilli</taxon>
        <taxon>Bacillales</taxon>
        <taxon>Bacillaceae</taxon>
        <taxon>Bacillus</taxon>
    </lineage>
</organism>
<evidence type="ECO:0000313" key="3">
    <source>
        <dbReference type="Proteomes" id="UP000324326"/>
    </source>
</evidence>
<dbReference type="RefSeq" id="WP_150149947.1">
    <property type="nucleotide sequence ID" value="NZ_QSND01000007.1"/>
</dbReference>
<feature type="transmembrane region" description="Helical" evidence="1">
    <location>
        <begin position="12"/>
        <end position="30"/>
    </location>
</feature>
<name>A0A5M8RJ94_9BACI</name>
<feature type="transmembrane region" description="Helical" evidence="1">
    <location>
        <begin position="265"/>
        <end position="284"/>
    </location>
</feature>
<gene>
    <name evidence="2" type="ORF">DX927_22955</name>
</gene>
<reference evidence="2 3" key="1">
    <citation type="submission" date="2018-08" db="EMBL/GenBank/DDBJ databases">
        <title>Bacillus phenotypic plasticity.</title>
        <authorList>
            <person name="Hurtado E."/>
        </authorList>
    </citation>
    <scope>NUCLEOTIDE SEQUENCE [LARGE SCALE GENOMIC DNA]</scope>
    <source>
        <strain evidence="2 3">427</strain>
    </source>
</reference>
<keyword evidence="1" id="KW-0472">Membrane</keyword>
<accession>A0A5M8RJ94</accession>
<proteinExistence type="predicted"/>
<dbReference type="AlphaFoldDB" id="A0A5M8RJ94"/>
<feature type="transmembrane region" description="Helical" evidence="1">
    <location>
        <begin position="299"/>
        <end position="321"/>
    </location>
</feature>
<keyword evidence="1" id="KW-0812">Transmembrane</keyword>
<comment type="caution">
    <text evidence="2">The sequence shown here is derived from an EMBL/GenBank/DDBJ whole genome shotgun (WGS) entry which is preliminary data.</text>
</comment>
<sequence length="328" mass="37715">MSELKFWIFENGIYFLLYLIFVAAGLYVALQFMQAPIKARLYDWNYRLRKAKSSSLRNVTSSSVKKNSALLRHIEILIRATSANKSENQLFSFITVSISLFVFGFLIMLLSLQDFVVALIVGVLISTIPYLLLQIKLRKIRFVMSNEFLNVLQSLTQNYNASHYDMYVALVETQKSIENKALKGLLIRLISDLQISKNEEDLKETILSFVFASGTSWSKRLGNIILKSYIHSENVLNALLVLGKQIEETEEMLEQEKSSAMDTVYNGYITLPVFIASLFLGYYSKGPQNWFHLQFGYKWTLFLFCFSLIGVIFSFIISSIIKRPKNDI</sequence>
<dbReference type="Proteomes" id="UP000324326">
    <property type="component" value="Unassembled WGS sequence"/>
</dbReference>
<evidence type="ECO:0000256" key="1">
    <source>
        <dbReference type="SAM" id="Phobius"/>
    </source>
</evidence>
<keyword evidence="1" id="KW-1133">Transmembrane helix</keyword>
<protein>
    <recommendedName>
        <fullName evidence="4">Type II secretion system protein GspF domain-containing protein</fullName>
    </recommendedName>
</protein>
<feature type="transmembrane region" description="Helical" evidence="1">
    <location>
        <begin position="90"/>
        <end position="109"/>
    </location>
</feature>